<dbReference type="EMBL" id="CM000149">
    <property type="protein sequence ID" value="EEE53446.1"/>
    <property type="molecule type" value="Genomic_DNA"/>
</dbReference>
<evidence type="ECO:0000256" key="2">
    <source>
        <dbReference type="SAM" id="Phobius"/>
    </source>
</evidence>
<evidence type="ECO:0000313" key="3">
    <source>
        <dbReference type="EMBL" id="EEE53446.1"/>
    </source>
</evidence>
<proteinExistence type="predicted"/>
<reference evidence="3" key="1">
    <citation type="journal article" date="2005" name="PLoS Biol.">
        <title>The genomes of Oryza sativa: a history of duplications.</title>
        <authorList>
            <person name="Yu J."/>
            <person name="Wang J."/>
            <person name="Lin W."/>
            <person name="Li S."/>
            <person name="Li H."/>
            <person name="Zhou J."/>
            <person name="Ni P."/>
            <person name="Dong W."/>
            <person name="Hu S."/>
            <person name="Zeng C."/>
            <person name="Zhang J."/>
            <person name="Zhang Y."/>
            <person name="Li R."/>
            <person name="Xu Z."/>
            <person name="Li S."/>
            <person name="Li X."/>
            <person name="Zheng H."/>
            <person name="Cong L."/>
            <person name="Lin L."/>
            <person name="Yin J."/>
            <person name="Geng J."/>
            <person name="Li G."/>
            <person name="Shi J."/>
            <person name="Liu J."/>
            <person name="Lv H."/>
            <person name="Li J."/>
            <person name="Wang J."/>
            <person name="Deng Y."/>
            <person name="Ran L."/>
            <person name="Shi X."/>
            <person name="Wang X."/>
            <person name="Wu Q."/>
            <person name="Li C."/>
            <person name="Ren X."/>
            <person name="Wang J."/>
            <person name="Wang X."/>
            <person name="Li D."/>
            <person name="Liu D."/>
            <person name="Zhang X."/>
            <person name="Ji Z."/>
            <person name="Zhao W."/>
            <person name="Sun Y."/>
            <person name="Zhang Z."/>
            <person name="Bao J."/>
            <person name="Han Y."/>
            <person name="Dong L."/>
            <person name="Ji J."/>
            <person name="Chen P."/>
            <person name="Wu S."/>
            <person name="Liu J."/>
            <person name="Xiao Y."/>
            <person name="Bu D."/>
            <person name="Tan J."/>
            <person name="Yang L."/>
            <person name="Ye C."/>
            <person name="Zhang J."/>
            <person name="Xu J."/>
            <person name="Zhou Y."/>
            <person name="Yu Y."/>
            <person name="Zhang B."/>
            <person name="Zhuang S."/>
            <person name="Wei H."/>
            <person name="Liu B."/>
            <person name="Lei M."/>
            <person name="Yu H."/>
            <person name="Li Y."/>
            <person name="Xu H."/>
            <person name="Wei S."/>
            <person name="He X."/>
            <person name="Fang L."/>
            <person name="Zhang Z."/>
            <person name="Zhang Y."/>
            <person name="Huang X."/>
            <person name="Su Z."/>
            <person name="Tong W."/>
            <person name="Li J."/>
            <person name="Tong Z."/>
            <person name="Li S."/>
            <person name="Ye J."/>
            <person name="Wang L."/>
            <person name="Fang L."/>
            <person name="Lei T."/>
            <person name="Chen C."/>
            <person name="Chen H."/>
            <person name="Xu Z."/>
            <person name="Li H."/>
            <person name="Huang H."/>
            <person name="Zhang F."/>
            <person name="Xu H."/>
            <person name="Li N."/>
            <person name="Zhao C."/>
            <person name="Li S."/>
            <person name="Dong L."/>
            <person name="Huang Y."/>
            <person name="Li L."/>
            <person name="Xi Y."/>
            <person name="Qi Q."/>
            <person name="Li W."/>
            <person name="Zhang B."/>
            <person name="Hu W."/>
            <person name="Zhang Y."/>
            <person name="Tian X."/>
            <person name="Jiao Y."/>
            <person name="Liang X."/>
            <person name="Jin J."/>
            <person name="Gao L."/>
            <person name="Zheng W."/>
            <person name="Hao B."/>
            <person name="Liu S."/>
            <person name="Wang W."/>
            <person name="Yuan L."/>
            <person name="Cao M."/>
            <person name="McDermott J."/>
            <person name="Samudrala R."/>
            <person name="Wang J."/>
            <person name="Wong G.K."/>
            <person name="Yang H."/>
        </authorList>
    </citation>
    <scope>NUCLEOTIDE SEQUENCE [LARGE SCALE GENOMIC DNA]</scope>
</reference>
<feature type="compositionally biased region" description="Basic residues" evidence="1">
    <location>
        <begin position="20"/>
        <end position="32"/>
    </location>
</feature>
<feature type="compositionally biased region" description="Basic and acidic residues" evidence="1">
    <location>
        <begin position="1"/>
        <end position="11"/>
    </location>
</feature>
<dbReference type="Proteomes" id="UP000007752">
    <property type="component" value="Chromosome 12"/>
</dbReference>
<feature type="transmembrane region" description="Helical" evidence="2">
    <location>
        <begin position="51"/>
        <end position="68"/>
    </location>
</feature>
<keyword evidence="2" id="KW-1133">Transmembrane helix</keyword>
<name>B9GDT9_ORYSJ</name>
<evidence type="ECO:0000256" key="1">
    <source>
        <dbReference type="SAM" id="MobiDB-lite"/>
    </source>
</evidence>
<feature type="region of interest" description="Disordered" evidence="1">
    <location>
        <begin position="1"/>
        <end position="44"/>
    </location>
</feature>
<keyword evidence="2" id="KW-0812">Transmembrane</keyword>
<sequence length="77" mass="8535">MDARGGHHRDDEGNEEAAGRRRRRPGVPRRRSSPASRRWLLGPPLSHAGDLHVLSAAFLFIFSAYCAAQNSRARSTP</sequence>
<gene>
    <name evidence="3" type="ORF">OsJ_36542</name>
</gene>
<keyword evidence="2" id="KW-0472">Membrane</keyword>
<protein>
    <submittedName>
        <fullName evidence="3">Uncharacterized protein</fullName>
    </submittedName>
</protein>
<reference evidence="3" key="2">
    <citation type="submission" date="2008-12" db="EMBL/GenBank/DDBJ databases">
        <title>Improved gene annotation of the rice (Oryza sativa) genomes.</title>
        <authorList>
            <person name="Wang J."/>
            <person name="Li R."/>
            <person name="Fan W."/>
            <person name="Huang Q."/>
            <person name="Zhang J."/>
            <person name="Zhou Y."/>
            <person name="Hu Y."/>
            <person name="Zi S."/>
            <person name="Li J."/>
            <person name="Ni P."/>
            <person name="Zheng H."/>
            <person name="Zhang Y."/>
            <person name="Zhao M."/>
            <person name="Hao Q."/>
            <person name="McDermott J."/>
            <person name="Samudrala R."/>
            <person name="Kristiansen K."/>
            <person name="Wong G.K.-S."/>
        </authorList>
    </citation>
    <scope>NUCLEOTIDE SEQUENCE</scope>
</reference>
<dbReference type="AlphaFoldDB" id="B9GDT9"/>
<accession>B9GDT9</accession>
<organism evidence="3">
    <name type="scientific">Oryza sativa subsp. japonica</name>
    <name type="common">Rice</name>
    <dbReference type="NCBI Taxonomy" id="39947"/>
    <lineage>
        <taxon>Eukaryota</taxon>
        <taxon>Viridiplantae</taxon>
        <taxon>Streptophyta</taxon>
        <taxon>Embryophyta</taxon>
        <taxon>Tracheophyta</taxon>
        <taxon>Spermatophyta</taxon>
        <taxon>Magnoliopsida</taxon>
        <taxon>Liliopsida</taxon>
        <taxon>Poales</taxon>
        <taxon>Poaceae</taxon>
        <taxon>BOP clade</taxon>
        <taxon>Oryzoideae</taxon>
        <taxon>Oryzeae</taxon>
        <taxon>Oryzinae</taxon>
        <taxon>Oryza</taxon>
        <taxon>Oryza sativa</taxon>
    </lineage>
</organism>